<comment type="caution">
    <text evidence="1">The sequence shown here is derived from an EMBL/GenBank/DDBJ whole genome shotgun (WGS) entry which is preliminary data.</text>
</comment>
<organism evidence="1 2">
    <name type="scientific">Puccinia graminis f. sp. tritici</name>
    <dbReference type="NCBI Taxonomy" id="56615"/>
    <lineage>
        <taxon>Eukaryota</taxon>
        <taxon>Fungi</taxon>
        <taxon>Dikarya</taxon>
        <taxon>Basidiomycota</taxon>
        <taxon>Pucciniomycotina</taxon>
        <taxon>Pucciniomycetes</taxon>
        <taxon>Pucciniales</taxon>
        <taxon>Pucciniaceae</taxon>
        <taxon>Puccinia</taxon>
    </lineage>
</organism>
<dbReference type="EMBL" id="VSWC01000106">
    <property type="protein sequence ID" value="KAA1085405.1"/>
    <property type="molecule type" value="Genomic_DNA"/>
</dbReference>
<dbReference type="AlphaFoldDB" id="A0A5B0N7Y0"/>
<dbReference type="Proteomes" id="UP000324748">
    <property type="component" value="Unassembled WGS sequence"/>
</dbReference>
<name>A0A5B0N7Y0_PUCGR</name>
<reference evidence="1 2" key="1">
    <citation type="submission" date="2019-05" db="EMBL/GenBank/DDBJ databases">
        <title>Emergence of the Ug99 lineage of the wheat stem rust pathogen through somatic hybridization.</title>
        <authorList>
            <person name="Li F."/>
            <person name="Upadhyaya N.M."/>
            <person name="Sperschneider J."/>
            <person name="Matny O."/>
            <person name="Nguyen-Phuc H."/>
            <person name="Mago R."/>
            <person name="Raley C."/>
            <person name="Miller M.E."/>
            <person name="Silverstein K.A.T."/>
            <person name="Henningsen E."/>
            <person name="Hirsch C.D."/>
            <person name="Visser B."/>
            <person name="Pretorius Z.A."/>
            <person name="Steffenson B.J."/>
            <person name="Schwessinger B."/>
            <person name="Dodds P.N."/>
            <person name="Figueroa M."/>
        </authorList>
    </citation>
    <scope>NUCLEOTIDE SEQUENCE [LARGE SCALE GENOMIC DNA]</scope>
    <source>
        <strain evidence="1">21-0</strain>
    </source>
</reference>
<protein>
    <submittedName>
        <fullName evidence="1">Uncharacterized protein</fullName>
    </submittedName>
</protein>
<evidence type="ECO:0000313" key="1">
    <source>
        <dbReference type="EMBL" id="KAA1085405.1"/>
    </source>
</evidence>
<keyword evidence="2" id="KW-1185">Reference proteome</keyword>
<sequence>MFATRFFSNSGSCHQTLSTLIFITILDSPTFRVHTSVLHLVKILQSIVSFALDTSAVGTLLDYPYRGFTILTIRVLKKTIVYCFLNSQS</sequence>
<proteinExistence type="predicted"/>
<evidence type="ECO:0000313" key="2">
    <source>
        <dbReference type="Proteomes" id="UP000324748"/>
    </source>
</evidence>
<gene>
    <name evidence="1" type="ORF">PGT21_006033</name>
</gene>
<accession>A0A5B0N7Y0</accession>